<comment type="similarity">
    <text evidence="2">Belongs to the tyrosinase family.</text>
</comment>
<evidence type="ECO:0000256" key="8">
    <source>
        <dbReference type="ARBA" id="ARBA00023101"/>
    </source>
</evidence>
<comment type="catalytic activity">
    <reaction evidence="10">
        <text>L-tyrosine + O2 = L-dopaquinone + H2O</text>
        <dbReference type="Rhea" id="RHEA:18117"/>
        <dbReference type="ChEBI" id="CHEBI:15377"/>
        <dbReference type="ChEBI" id="CHEBI:15379"/>
        <dbReference type="ChEBI" id="CHEBI:57924"/>
        <dbReference type="ChEBI" id="CHEBI:58315"/>
        <dbReference type="EC" id="1.14.18.1"/>
    </reaction>
</comment>
<feature type="region of interest" description="Disordered" evidence="11">
    <location>
        <begin position="399"/>
        <end position="429"/>
    </location>
</feature>
<dbReference type="InterPro" id="IPR050316">
    <property type="entry name" value="Tyrosinase/Hemocyanin"/>
</dbReference>
<dbReference type="PANTHER" id="PTHR11474:SF76">
    <property type="entry name" value="SHKT DOMAIN-CONTAINING PROTEIN"/>
    <property type="match status" value="1"/>
</dbReference>
<dbReference type="Proteomes" id="UP001239445">
    <property type="component" value="Unassembled WGS sequence"/>
</dbReference>
<dbReference type="GO" id="GO:0004503">
    <property type="term" value="F:tyrosinase activity"/>
    <property type="evidence" value="ECO:0007669"/>
    <property type="project" value="UniProtKB-EC"/>
</dbReference>
<comment type="caution">
    <text evidence="13">The sequence shown here is derived from an EMBL/GenBank/DDBJ whole genome shotgun (WGS) entry which is preliminary data.</text>
</comment>
<dbReference type="SUPFAM" id="SSF48056">
    <property type="entry name" value="Di-copper centre-containing domain"/>
    <property type="match status" value="1"/>
</dbReference>
<dbReference type="Pfam" id="PF18132">
    <property type="entry name" value="Tyrosinase_C"/>
    <property type="match status" value="1"/>
</dbReference>
<evidence type="ECO:0000256" key="10">
    <source>
        <dbReference type="ARBA" id="ARBA00048881"/>
    </source>
</evidence>
<dbReference type="PRINTS" id="PR00092">
    <property type="entry name" value="TYROSINASE"/>
</dbReference>
<evidence type="ECO:0000256" key="7">
    <source>
        <dbReference type="ARBA" id="ARBA00023033"/>
    </source>
</evidence>
<keyword evidence="8" id="KW-0470">Melanin biosynthesis</keyword>
<dbReference type="GO" id="GO:0042438">
    <property type="term" value="P:melanin biosynthetic process"/>
    <property type="evidence" value="ECO:0007669"/>
    <property type="project" value="UniProtKB-KW"/>
</dbReference>
<protein>
    <recommendedName>
        <fullName evidence="3">tyrosinase</fullName>
        <ecNumber evidence="3">1.14.18.1</ecNumber>
    </recommendedName>
</protein>
<dbReference type="PROSITE" id="PS00498">
    <property type="entry name" value="TYROSINASE_2"/>
    <property type="match status" value="1"/>
</dbReference>
<comment type="catalytic activity">
    <reaction evidence="9">
        <text>2 L-dopa + O2 = 2 L-dopaquinone + 2 H2O</text>
        <dbReference type="Rhea" id="RHEA:34287"/>
        <dbReference type="ChEBI" id="CHEBI:15377"/>
        <dbReference type="ChEBI" id="CHEBI:15379"/>
        <dbReference type="ChEBI" id="CHEBI:57504"/>
        <dbReference type="ChEBI" id="CHEBI:57924"/>
        <dbReference type="EC" id="1.14.18.1"/>
    </reaction>
</comment>
<organism evidence="13 14">
    <name type="scientific">Echria macrotheca</name>
    <dbReference type="NCBI Taxonomy" id="438768"/>
    <lineage>
        <taxon>Eukaryota</taxon>
        <taxon>Fungi</taxon>
        <taxon>Dikarya</taxon>
        <taxon>Ascomycota</taxon>
        <taxon>Pezizomycotina</taxon>
        <taxon>Sordariomycetes</taxon>
        <taxon>Sordariomycetidae</taxon>
        <taxon>Sordariales</taxon>
        <taxon>Schizotheciaceae</taxon>
        <taxon>Echria</taxon>
    </lineage>
</organism>
<keyword evidence="6" id="KW-0186">Copper</keyword>
<dbReference type="Gene3D" id="2.60.310.20">
    <property type="match status" value="1"/>
</dbReference>
<comment type="cofactor">
    <cofactor evidence="1">
        <name>Cu(2+)</name>
        <dbReference type="ChEBI" id="CHEBI:29036"/>
    </cofactor>
</comment>
<evidence type="ECO:0000313" key="13">
    <source>
        <dbReference type="EMBL" id="KAK1758806.1"/>
    </source>
</evidence>
<keyword evidence="4" id="KW-0479">Metal-binding</keyword>
<dbReference type="InterPro" id="IPR002227">
    <property type="entry name" value="Tyrosinase_Cu-bd"/>
</dbReference>
<accession>A0AAJ0BIF4</accession>
<evidence type="ECO:0000256" key="6">
    <source>
        <dbReference type="ARBA" id="ARBA00023008"/>
    </source>
</evidence>
<dbReference type="InterPro" id="IPR008922">
    <property type="entry name" value="Di-copper_centre_dom_sf"/>
</dbReference>
<evidence type="ECO:0000256" key="1">
    <source>
        <dbReference type="ARBA" id="ARBA00001973"/>
    </source>
</evidence>
<proteinExistence type="inferred from homology"/>
<dbReference type="InterPro" id="IPR041640">
    <property type="entry name" value="Tyrosinase_C"/>
</dbReference>
<dbReference type="Gene3D" id="1.10.1280.10">
    <property type="entry name" value="Di-copper center containing domain from catechol oxidase"/>
    <property type="match status" value="1"/>
</dbReference>
<evidence type="ECO:0000256" key="3">
    <source>
        <dbReference type="ARBA" id="ARBA00011906"/>
    </source>
</evidence>
<dbReference type="AlphaFoldDB" id="A0AAJ0BIF4"/>
<name>A0AAJ0BIF4_9PEZI</name>
<feature type="compositionally biased region" description="Polar residues" evidence="11">
    <location>
        <begin position="404"/>
        <end position="419"/>
    </location>
</feature>
<evidence type="ECO:0000256" key="2">
    <source>
        <dbReference type="ARBA" id="ARBA00009928"/>
    </source>
</evidence>
<dbReference type="Pfam" id="PF00264">
    <property type="entry name" value="Tyrosinase"/>
    <property type="match status" value="1"/>
</dbReference>
<evidence type="ECO:0000256" key="4">
    <source>
        <dbReference type="ARBA" id="ARBA00022723"/>
    </source>
</evidence>
<keyword evidence="5" id="KW-0560">Oxidoreductase</keyword>
<evidence type="ECO:0000256" key="5">
    <source>
        <dbReference type="ARBA" id="ARBA00023002"/>
    </source>
</evidence>
<dbReference type="GO" id="GO:0046872">
    <property type="term" value="F:metal ion binding"/>
    <property type="evidence" value="ECO:0007669"/>
    <property type="project" value="UniProtKB-KW"/>
</dbReference>
<evidence type="ECO:0000259" key="12">
    <source>
        <dbReference type="PROSITE" id="PS00498"/>
    </source>
</evidence>
<sequence>MTIILPKEPVVVAGIKGPVAQRLEIRDLMQNKPMWYLFLKGLQAFQRQDAKNPRSYYAISGIHGLPFVPYNEVVGRKLDNSEIGHVGGYCAHTSIVFATWHRPFLALFEQELSRSVKQEAAKMDDPSGVFKTAAEAFRLPYWDWALPKSKQPEFWPNALDTPTITVDGFPPIDPNPLATFSRKGLSINAREKWAFSGEQTRRLPDLGDKFSEAVDARNTSVSRLLFTDSSWITFSNNGYIRSQTTDKFFSIEEVHDKIHIEVGRTMGSITTSAFDPVFWLHHCNIDRLTAIRQAIWPRNYIDGTGEEVGRNGTNFVARTGDIQNDKTPLKPFWRTTPTAADALSTAKYDAVFWNSQQVENTEVFGYTYPETFDRSAVSDVDKWASVVAARAGKLYPAALKPKSRQANSTSPHPITSAAPTNRDPSDLIEPDNTFTDWSVNVRAIKHILSKPYQIIVFDGDFSPEPAHWTSEHNKVDTVGVLGTGSDTACAKCREDQANDQSITGVVSLTSALVQDYTEGRLASLKPEDVVPYLTANLHWRVLVDGVTDVPREEVPGLVVCVSSATVGFDENGLPRYSTDHTLHPEITDGRPAGLSAGEEP</sequence>
<dbReference type="EC" id="1.14.18.1" evidence="3"/>
<gene>
    <name evidence="13" type="ORF">QBC47DRAFT_435942</name>
</gene>
<evidence type="ECO:0000256" key="11">
    <source>
        <dbReference type="SAM" id="MobiDB-lite"/>
    </source>
</evidence>
<reference evidence="13" key="1">
    <citation type="submission" date="2023-06" db="EMBL/GenBank/DDBJ databases">
        <title>Genome-scale phylogeny and comparative genomics of the fungal order Sordariales.</title>
        <authorList>
            <consortium name="Lawrence Berkeley National Laboratory"/>
            <person name="Hensen N."/>
            <person name="Bonometti L."/>
            <person name="Westerberg I."/>
            <person name="Brannstrom I.O."/>
            <person name="Guillou S."/>
            <person name="Cros-Aarteil S."/>
            <person name="Calhoun S."/>
            <person name="Haridas S."/>
            <person name="Kuo A."/>
            <person name="Mondo S."/>
            <person name="Pangilinan J."/>
            <person name="Riley R."/>
            <person name="Labutti K."/>
            <person name="Andreopoulos B."/>
            <person name="Lipzen A."/>
            <person name="Chen C."/>
            <person name="Yanf M."/>
            <person name="Daum C."/>
            <person name="Ng V."/>
            <person name="Clum A."/>
            <person name="Steindorff A."/>
            <person name="Ohm R."/>
            <person name="Martin F."/>
            <person name="Silar P."/>
            <person name="Natvig D."/>
            <person name="Lalanne C."/>
            <person name="Gautier V."/>
            <person name="Ament-Velasquez S.L."/>
            <person name="Kruys A."/>
            <person name="Hutchinson M.I."/>
            <person name="Powell A.J."/>
            <person name="Barry K."/>
            <person name="Miller A.N."/>
            <person name="Grigoriev I.V."/>
            <person name="Debuchy R."/>
            <person name="Gladieux P."/>
            <person name="Thoren M.H."/>
            <person name="Johannesson H."/>
        </authorList>
    </citation>
    <scope>NUCLEOTIDE SEQUENCE</scope>
    <source>
        <strain evidence="13">PSN4</strain>
    </source>
</reference>
<feature type="compositionally biased region" description="Basic and acidic residues" evidence="11">
    <location>
        <begin position="577"/>
        <end position="588"/>
    </location>
</feature>
<dbReference type="EMBL" id="MU839828">
    <property type="protein sequence ID" value="KAK1758806.1"/>
    <property type="molecule type" value="Genomic_DNA"/>
</dbReference>
<dbReference type="PANTHER" id="PTHR11474">
    <property type="entry name" value="TYROSINASE FAMILY MEMBER"/>
    <property type="match status" value="1"/>
</dbReference>
<evidence type="ECO:0000313" key="14">
    <source>
        <dbReference type="Proteomes" id="UP001239445"/>
    </source>
</evidence>
<keyword evidence="7" id="KW-0503">Monooxygenase</keyword>
<feature type="domain" description="Tyrosinase copper-binding" evidence="12">
    <location>
        <begin position="275"/>
        <end position="286"/>
    </location>
</feature>
<feature type="region of interest" description="Disordered" evidence="11">
    <location>
        <begin position="576"/>
        <end position="600"/>
    </location>
</feature>
<keyword evidence="14" id="KW-1185">Reference proteome</keyword>
<evidence type="ECO:0000256" key="9">
    <source>
        <dbReference type="ARBA" id="ARBA00048233"/>
    </source>
</evidence>